<proteinExistence type="predicted"/>
<dbReference type="Pfam" id="PF02518">
    <property type="entry name" value="HATPase_c"/>
    <property type="match status" value="1"/>
</dbReference>
<feature type="transmembrane region" description="Helical" evidence="6">
    <location>
        <begin position="183"/>
        <end position="203"/>
    </location>
</feature>
<dbReference type="Pfam" id="PF00512">
    <property type="entry name" value="HisKA"/>
    <property type="match status" value="1"/>
</dbReference>
<dbReference type="PROSITE" id="PS50109">
    <property type="entry name" value="HIS_KIN"/>
    <property type="match status" value="1"/>
</dbReference>
<dbReference type="Gene3D" id="1.10.287.130">
    <property type="match status" value="1"/>
</dbReference>
<dbReference type="EMBL" id="JBHLTG010000004">
    <property type="protein sequence ID" value="MFC0679554.1"/>
    <property type="molecule type" value="Genomic_DNA"/>
</dbReference>
<dbReference type="SUPFAM" id="SSF47384">
    <property type="entry name" value="Homodimeric domain of signal transducing histidine kinase"/>
    <property type="match status" value="1"/>
</dbReference>
<reference evidence="8 9" key="1">
    <citation type="submission" date="2024-09" db="EMBL/GenBank/DDBJ databases">
        <authorList>
            <person name="Sun Q."/>
            <person name="Mori K."/>
        </authorList>
    </citation>
    <scope>NUCLEOTIDE SEQUENCE [LARGE SCALE GENOMIC DNA]</scope>
    <source>
        <strain evidence="8 9">KCTC 23076</strain>
    </source>
</reference>
<keyword evidence="5" id="KW-0418">Kinase</keyword>
<dbReference type="CDD" id="cd00082">
    <property type="entry name" value="HisKA"/>
    <property type="match status" value="1"/>
</dbReference>
<evidence type="ECO:0000313" key="8">
    <source>
        <dbReference type="EMBL" id="MFC0679554.1"/>
    </source>
</evidence>
<sequence length="604" mass="66676">MPIAARPPLTTRIALTALGVLASVVVPFFLQQQFNDAALDASRRVTRSLQVESRAQAVIADARNFEAAALGLALGVDTPVARARLADAFENTPIHLNQLQDLAESDAEKLLRVARLRDRVETRLQWAKAAASATDPEQRRQYAVRLAAQSPIRDLAVQIITAEQEHIALRQRSAQKALARAQLVSYAAMALQIAVLLGLLAFWHRENERRLVIERRQRQVAEQATVMLDAMRDPVALLDPQLRVLQANSSFASAYAGDANAPPIAQPLAEVGNGAWKDPVLLQRLGEVVTRGRELWDYEFTRTGAAGQKTYMLVNAIRVADEATGKPQVLLIGTDFTARRISEDQVLQLNRQLEGKVEQVSEVNRELEAFSYSVSHDLRAPLRHIAGFADKLGRHLGDDADAKAQHYLTVISTSAQRMGTLIDDLLVYSRLGRHAMRLQPVDTQSLVQEIRSMLDEARSAEPDAERVQWHIAPLPVVIADGNMLRQVWQNLLGNAVKYSGHRRPPVVSVRHERNAEGDHVFTVEDNGAGFDMAHATKLFGVFQRLHKASEFPGTGVGLASVRRVVSRHGGQVWAEAEPDKGARFHFTLPHTPDAPGRAMPKDSA</sequence>
<keyword evidence="4" id="KW-0808">Transferase</keyword>
<keyword evidence="3" id="KW-0597">Phosphoprotein</keyword>
<dbReference type="Gene3D" id="3.30.565.10">
    <property type="entry name" value="Histidine kinase-like ATPase, C-terminal domain"/>
    <property type="match status" value="1"/>
</dbReference>
<dbReference type="InterPro" id="IPR036890">
    <property type="entry name" value="HATPase_C_sf"/>
</dbReference>
<dbReference type="GO" id="GO:0005524">
    <property type="term" value="F:ATP binding"/>
    <property type="evidence" value="ECO:0007669"/>
    <property type="project" value="UniProtKB-KW"/>
</dbReference>
<dbReference type="SUPFAM" id="SSF55874">
    <property type="entry name" value="ATPase domain of HSP90 chaperone/DNA topoisomerase II/histidine kinase"/>
    <property type="match status" value="1"/>
</dbReference>
<dbReference type="Pfam" id="PF08448">
    <property type="entry name" value="PAS_4"/>
    <property type="match status" value="1"/>
</dbReference>
<dbReference type="PRINTS" id="PR00344">
    <property type="entry name" value="BCTRLSENSOR"/>
</dbReference>
<dbReference type="PANTHER" id="PTHR42878:SF15">
    <property type="entry name" value="BACTERIOPHYTOCHROME"/>
    <property type="match status" value="1"/>
</dbReference>
<dbReference type="InterPro" id="IPR035965">
    <property type="entry name" value="PAS-like_dom_sf"/>
</dbReference>
<evidence type="ECO:0000256" key="5">
    <source>
        <dbReference type="ARBA" id="ARBA00022777"/>
    </source>
</evidence>
<dbReference type="SMART" id="SM00388">
    <property type="entry name" value="HisKA"/>
    <property type="match status" value="1"/>
</dbReference>
<evidence type="ECO:0000256" key="1">
    <source>
        <dbReference type="ARBA" id="ARBA00000085"/>
    </source>
</evidence>
<dbReference type="InterPro" id="IPR036097">
    <property type="entry name" value="HisK_dim/P_sf"/>
</dbReference>
<keyword evidence="6" id="KW-1133">Transmembrane helix</keyword>
<dbReference type="InterPro" id="IPR003661">
    <property type="entry name" value="HisK_dim/P_dom"/>
</dbReference>
<accession>A0ABV6RSJ5</accession>
<dbReference type="RefSeq" id="WP_386670452.1">
    <property type="nucleotide sequence ID" value="NZ_JBHLTG010000004.1"/>
</dbReference>
<evidence type="ECO:0000256" key="6">
    <source>
        <dbReference type="SAM" id="Phobius"/>
    </source>
</evidence>
<dbReference type="InterPro" id="IPR004358">
    <property type="entry name" value="Sig_transdc_His_kin-like_C"/>
</dbReference>
<dbReference type="SMART" id="SM00387">
    <property type="entry name" value="HATPase_c"/>
    <property type="match status" value="1"/>
</dbReference>
<evidence type="ECO:0000256" key="2">
    <source>
        <dbReference type="ARBA" id="ARBA00012438"/>
    </source>
</evidence>
<dbReference type="SUPFAM" id="SSF55785">
    <property type="entry name" value="PYP-like sensor domain (PAS domain)"/>
    <property type="match status" value="1"/>
</dbReference>
<dbReference type="InterPro" id="IPR003594">
    <property type="entry name" value="HATPase_dom"/>
</dbReference>
<keyword evidence="8" id="KW-0067">ATP-binding</keyword>
<dbReference type="Proteomes" id="UP001589896">
    <property type="component" value="Unassembled WGS sequence"/>
</dbReference>
<keyword evidence="6" id="KW-0472">Membrane</keyword>
<protein>
    <recommendedName>
        <fullName evidence="2">histidine kinase</fullName>
        <ecNumber evidence="2">2.7.13.3</ecNumber>
    </recommendedName>
</protein>
<keyword evidence="8" id="KW-0547">Nucleotide-binding</keyword>
<dbReference type="Gene3D" id="3.30.450.20">
    <property type="entry name" value="PAS domain"/>
    <property type="match status" value="1"/>
</dbReference>
<dbReference type="PANTHER" id="PTHR42878">
    <property type="entry name" value="TWO-COMPONENT HISTIDINE KINASE"/>
    <property type="match status" value="1"/>
</dbReference>
<evidence type="ECO:0000256" key="3">
    <source>
        <dbReference type="ARBA" id="ARBA00022553"/>
    </source>
</evidence>
<name>A0ABV6RSJ5_9GAMM</name>
<keyword evidence="9" id="KW-1185">Reference proteome</keyword>
<dbReference type="EC" id="2.7.13.3" evidence="2"/>
<evidence type="ECO:0000313" key="9">
    <source>
        <dbReference type="Proteomes" id="UP001589896"/>
    </source>
</evidence>
<organism evidence="8 9">
    <name type="scientific">Lysobacter korlensis</name>
    <dbReference type="NCBI Taxonomy" id="553636"/>
    <lineage>
        <taxon>Bacteria</taxon>
        <taxon>Pseudomonadati</taxon>
        <taxon>Pseudomonadota</taxon>
        <taxon>Gammaproteobacteria</taxon>
        <taxon>Lysobacterales</taxon>
        <taxon>Lysobacteraceae</taxon>
        <taxon>Lysobacter</taxon>
    </lineage>
</organism>
<evidence type="ECO:0000256" key="4">
    <source>
        <dbReference type="ARBA" id="ARBA00022679"/>
    </source>
</evidence>
<gene>
    <name evidence="8" type="ORF">ACFFGH_17090</name>
</gene>
<evidence type="ECO:0000259" key="7">
    <source>
        <dbReference type="PROSITE" id="PS50109"/>
    </source>
</evidence>
<feature type="domain" description="Histidine kinase" evidence="7">
    <location>
        <begin position="373"/>
        <end position="592"/>
    </location>
</feature>
<comment type="caution">
    <text evidence="8">The sequence shown here is derived from an EMBL/GenBank/DDBJ whole genome shotgun (WGS) entry which is preliminary data.</text>
</comment>
<keyword evidence="6" id="KW-0812">Transmembrane</keyword>
<dbReference type="InterPro" id="IPR013656">
    <property type="entry name" value="PAS_4"/>
</dbReference>
<comment type="catalytic activity">
    <reaction evidence="1">
        <text>ATP + protein L-histidine = ADP + protein N-phospho-L-histidine.</text>
        <dbReference type="EC" id="2.7.13.3"/>
    </reaction>
</comment>
<feature type="transmembrane region" description="Helical" evidence="6">
    <location>
        <begin position="12"/>
        <end position="30"/>
    </location>
</feature>
<dbReference type="InterPro" id="IPR005467">
    <property type="entry name" value="His_kinase_dom"/>
</dbReference>
<dbReference type="InterPro" id="IPR050351">
    <property type="entry name" value="BphY/WalK/GraS-like"/>
</dbReference>